<dbReference type="SMART" id="SM00128">
    <property type="entry name" value="IPPc"/>
    <property type="match status" value="1"/>
</dbReference>
<dbReference type="GO" id="GO:0004439">
    <property type="term" value="F:phosphatidylinositol-4,5-bisphosphate 5-phosphatase activity"/>
    <property type="evidence" value="ECO:0007669"/>
    <property type="project" value="UniProtKB-EC"/>
</dbReference>
<keyword evidence="8" id="KW-1185">Reference proteome</keyword>
<feature type="region of interest" description="Disordered" evidence="5">
    <location>
        <begin position="33"/>
        <end position="76"/>
    </location>
</feature>
<evidence type="ECO:0000256" key="5">
    <source>
        <dbReference type="SAM" id="MobiDB-lite"/>
    </source>
</evidence>
<name>A0A811MTT3_9POAL</name>
<comment type="catalytic activity">
    <reaction evidence="4">
        <text>a 1,2-diacyl-sn-glycero-3-phospho-(1D-myo-inositol-3,4,5-trisphosphate) + H2O = a 1,2-diacyl-sn-glycero-3-phospho-(1D-myo-inositol-3,4-bisphosphate) + phosphate</text>
        <dbReference type="Rhea" id="RHEA:25528"/>
        <dbReference type="ChEBI" id="CHEBI:15377"/>
        <dbReference type="ChEBI" id="CHEBI:43474"/>
        <dbReference type="ChEBI" id="CHEBI:57658"/>
        <dbReference type="ChEBI" id="CHEBI:57836"/>
        <dbReference type="EC" id="3.1.3.86"/>
    </reaction>
</comment>
<dbReference type="FunFam" id="3.60.10.10:FF:000023">
    <property type="entry name" value="Type IV inositol polyphosphate 5-phosphatase 7"/>
    <property type="match status" value="1"/>
</dbReference>
<dbReference type="Pfam" id="PF22669">
    <property type="entry name" value="Exo_endo_phos2"/>
    <property type="match status" value="2"/>
</dbReference>
<accession>A0A811MTT3</accession>
<evidence type="ECO:0000256" key="2">
    <source>
        <dbReference type="ARBA" id="ARBA00010768"/>
    </source>
</evidence>
<sequence length="494" mass="56922">MREESNKKSKLSWSKSLVRKWFNIKTKAQDFHADCDATQGRDGHGGEWRTSCSEREAGAAKKSRTDRSSKRSMDRIRGGKNDVVDAARLTEVQNYRIFASTWNVGGKSPPRGLNLDDWLHSSPPADIYVLGFQEIVPLNAGNVLGTEDNLPAKKWVSLVRRTLNKNPGSCCYGGYRTPSPVPDPVVEQDADFEGSSRRQDSLSYLHRRSFNLSRSLRVEGNHMLPHPRYCLVASKQMVGIFLTIWVRSEIRNDVRNLKVSCVGRGLMGYLGNKGSISISMSLHHTTFCFVCCHLTSGEKEGDELRRNSDVMEILRKTRFPQVRGASDVKSPETILEHDRIIWLGDLNYRIALSYCSAKALVEMHNWKQLLEKDQLRIERRCGRVFQGWKEGRIYFPPTYKYSFNSDRYSGVRPKEKRRTPAWCDRILWYGNGLMQLSYVRGESRFSDHRPVYSIFMAEVESIRHRRRNMGYFSSRIEVEELLPDPYSSGEMKFY</sequence>
<dbReference type="GO" id="GO:0010305">
    <property type="term" value="P:leaf vascular tissue pattern formation"/>
    <property type="evidence" value="ECO:0007669"/>
    <property type="project" value="UniProtKB-ARBA"/>
</dbReference>
<dbReference type="SUPFAM" id="SSF56219">
    <property type="entry name" value="DNase I-like"/>
    <property type="match status" value="1"/>
</dbReference>
<dbReference type="PANTHER" id="PTHR45666">
    <property type="entry name" value="TYPE IV INOSITOL POLYPHOSPHATE 5-PHOSPHATASE 9"/>
    <property type="match status" value="1"/>
</dbReference>
<dbReference type="PANTHER" id="PTHR45666:SF8">
    <property type="entry name" value="OS03G0793600 PROTEIN"/>
    <property type="match status" value="1"/>
</dbReference>
<dbReference type="GO" id="GO:0004445">
    <property type="term" value="F:inositol-polyphosphate 5-phosphatase activity"/>
    <property type="evidence" value="ECO:0007669"/>
    <property type="project" value="InterPro"/>
</dbReference>
<dbReference type="OrthoDB" id="62798at2759"/>
<evidence type="ECO:0000256" key="3">
    <source>
        <dbReference type="ARBA" id="ARBA00022801"/>
    </source>
</evidence>
<organism evidence="7 8">
    <name type="scientific">Miscanthus lutarioriparius</name>
    <dbReference type="NCBI Taxonomy" id="422564"/>
    <lineage>
        <taxon>Eukaryota</taxon>
        <taxon>Viridiplantae</taxon>
        <taxon>Streptophyta</taxon>
        <taxon>Embryophyta</taxon>
        <taxon>Tracheophyta</taxon>
        <taxon>Spermatophyta</taxon>
        <taxon>Magnoliopsida</taxon>
        <taxon>Liliopsida</taxon>
        <taxon>Poales</taxon>
        <taxon>Poaceae</taxon>
        <taxon>PACMAD clade</taxon>
        <taxon>Panicoideae</taxon>
        <taxon>Andropogonodae</taxon>
        <taxon>Andropogoneae</taxon>
        <taxon>Saccharinae</taxon>
        <taxon>Miscanthus</taxon>
    </lineage>
</organism>
<evidence type="ECO:0000256" key="1">
    <source>
        <dbReference type="ARBA" id="ARBA00001786"/>
    </source>
</evidence>
<gene>
    <name evidence="7" type="ORF">NCGR_LOCUS10231</name>
</gene>
<dbReference type="InterPro" id="IPR036691">
    <property type="entry name" value="Endo/exonu/phosph_ase_sf"/>
</dbReference>
<dbReference type="Proteomes" id="UP000604825">
    <property type="component" value="Unassembled WGS sequence"/>
</dbReference>
<comment type="catalytic activity">
    <reaction evidence="1">
        <text>a 1,2-diacyl-sn-glycero-3-phospho-(1D-myo-inositol-4,5-bisphosphate) + H2O = a 1,2-diacyl-sn-glycero-3-phospho-(1D-myo-inositol 4-phosphate) + phosphate</text>
        <dbReference type="Rhea" id="RHEA:22764"/>
        <dbReference type="ChEBI" id="CHEBI:15377"/>
        <dbReference type="ChEBI" id="CHEBI:43474"/>
        <dbReference type="ChEBI" id="CHEBI:58178"/>
        <dbReference type="ChEBI" id="CHEBI:58456"/>
        <dbReference type="EC" id="3.1.3.36"/>
    </reaction>
</comment>
<dbReference type="AlphaFoldDB" id="A0A811MTT3"/>
<dbReference type="GO" id="GO:0034485">
    <property type="term" value="F:phosphatidylinositol-3,4,5-trisphosphate 5-phosphatase activity"/>
    <property type="evidence" value="ECO:0007669"/>
    <property type="project" value="UniProtKB-EC"/>
</dbReference>
<feature type="domain" description="Inositol polyphosphate-related phosphatase" evidence="6">
    <location>
        <begin position="93"/>
        <end position="463"/>
    </location>
</feature>
<comment type="caution">
    <text evidence="7">The sequence shown here is derived from an EMBL/GenBank/DDBJ whole genome shotgun (WGS) entry which is preliminary data.</text>
</comment>
<evidence type="ECO:0000259" key="6">
    <source>
        <dbReference type="SMART" id="SM00128"/>
    </source>
</evidence>
<dbReference type="InterPro" id="IPR045849">
    <property type="entry name" value="IP5P_plant"/>
</dbReference>
<evidence type="ECO:0000313" key="8">
    <source>
        <dbReference type="Proteomes" id="UP000604825"/>
    </source>
</evidence>
<comment type="similarity">
    <text evidence="2">Belongs to the inositol polyphosphate 5-phosphatase family.</text>
</comment>
<reference evidence="7" key="1">
    <citation type="submission" date="2020-10" db="EMBL/GenBank/DDBJ databases">
        <authorList>
            <person name="Han B."/>
            <person name="Lu T."/>
            <person name="Zhao Q."/>
            <person name="Huang X."/>
            <person name="Zhao Y."/>
        </authorList>
    </citation>
    <scope>NUCLEOTIDE SEQUENCE</scope>
</reference>
<dbReference type="EMBL" id="CAJGYO010000002">
    <property type="protein sequence ID" value="CAD6214946.1"/>
    <property type="molecule type" value="Genomic_DNA"/>
</dbReference>
<keyword evidence="3" id="KW-0378">Hydrolase</keyword>
<dbReference type="GO" id="GO:0046856">
    <property type="term" value="P:phosphatidylinositol dephosphorylation"/>
    <property type="evidence" value="ECO:0007669"/>
    <property type="project" value="InterPro"/>
</dbReference>
<protein>
    <recommendedName>
        <fullName evidence="6">Inositol polyphosphate-related phosphatase domain-containing protein</fullName>
    </recommendedName>
</protein>
<evidence type="ECO:0000313" key="7">
    <source>
        <dbReference type="EMBL" id="CAD6214946.1"/>
    </source>
</evidence>
<evidence type="ECO:0000256" key="4">
    <source>
        <dbReference type="ARBA" id="ARBA00051871"/>
    </source>
</evidence>
<dbReference type="FunFam" id="3.60.10.10:FF:000019">
    <property type="entry name" value="Type IV inositol polyphosphate 5-phosphatase 7"/>
    <property type="match status" value="1"/>
</dbReference>
<proteinExistence type="inferred from homology"/>
<dbReference type="Gene3D" id="3.60.10.10">
    <property type="entry name" value="Endonuclease/exonuclease/phosphatase"/>
    <property type="match status" value="1"/>
</dbReference>
<dbReference type="InterPro" id="IPR000300">
    <property type="entry name" value="IPPc"/>
</dbReference>